<proteinExistence type="predicted"/>
<evidence type="ECO:0000313" key="3">
    <source>
        <dbReference type="Proteomes" id="UP001359559"/>
    </source>
</evidence>
<dbReference type="Proteomes" id="UP001359559">
    <property type="component" value="Unassembled WGS sequence"/>
</dbReference>
<dbReference type="EMBL" id="JAYKXN010000008">
    <property type="protein sequence ID" value="KAK7265791.1"/>
    <property type="molecule type" value="Genomic_DNA"/>
</dbReference>
<name>A0AAN9EYR2_CLITE</name>
<evidence type="ECO:0008006" key="4">
    <source>
        <dbReference type="Google" id="ProtNLM"/>
    </source>
</evidence>
<reference evidence="2 3" key="1">
    <citation type="submission" date="2024-01" db="EMBL/GenBank/DDBJ databases">
        <title>The genomes of 5 underutilized Papilionoideae crops provide insights into root nodulation and disease resistance.</title>
        <authorList>
            <person name="Yuan L."/>
        </authorList>
    </citation>
    <scope>NUCLEOTIDE SEQUENCE [LARGE SCALE GENOMIC DNA]</scope>
    <source>
        <strain evidence="2">LY-2023</strain>
        <tissue evidence="2">Leaf</tissue>
    </source>
</reference>
<feature type="compositionally biased region" description="Basic and acidic residues" evidence="1">
    <location>
        <begin position="1"/>
        <end position="16"/>
    </location>
</feature>
<feature type="compositionally biased region" description="Acidic residues" evidence="1">
    <location>
        <begin position="375"/>
        <end position="419"/>
    </location>
</feature>
<accession>A0AAN9EYR2</accession>
<sequence>MKKNSDKRELIEIYDARKRRSSVVPRSGNVPEMGNGRKRGETARKRGGNVVMDLSDSGSGCGTGNGSGTGFPAFPSHFRPVPAISDESLSSPASPCVFSGEPVSSPASSGSVLLHLFFSTSVLLLFFSGGLLKYCWGLLKGCWEAVSAMAEENTARAVEGNAVRFRPSPLPGHVKPNAPNQDIAWDWNSLKDINNRKQVTCDFCGKITTGGITRAKRHQMGVRGDCGSCHKCPEDVKETLKAAFINKKNERDAYLKETDDLDEDHELVEEISAIRQGKRAASMATSIASSQTASTAKKPKDDVEDDTNEWVLGRMEDEDEEGACDLVFDDDVLTWRDVAEATGATEPLTYTRRSKKGGNTAAAPTTSRKGKEVIQAEEEEEEFDSEDIESDGEEIYLSGDEDDAGDEEPNLEDEDDDAY</sequence>
<evidence type="ECO:0000256" key="1">
    <source>
        <dbReference type="SAM" id="MobiDB-lite"/>
    </source>
</evidence>
<keyword evidence="3" id="KW-1185">Reference proteome</keyword>
<dbReference type="PANTHER" id="PTHR46951">
    <property type="entry name" value="BED-TYPE DOMAIN-CONTAINING PROTEIN"/>
    <property type="match status" value="1"/>
</dbReference>
<feature type="compositionally biased region" description="Low complexity" evidence="1">
    <location>
        <begin position="285"/>
        <end position="296"/>
    </location>
</feature>
<protein>
    <recommendedName>
        <fullName evidence="4">BED-type domain-containing protein</fullName>
    </recommendedName>
</protein>
<feature type="region of interest" description="Disordered" evidence="1">
    <location>
        <begin position="1"/>
        <end position="47"/>
    </location>
</feature>
<evidence type="ECO:0000313" key="2">
    <source>
        <dbReference type="EMBL" id="KAK7265791.1"/>
    </source>
</evidence>
<comment type="caution">
    <text evidence="2">The sequence shown here is derived from an EMBL/GenBank/DDBJ whole genome shotgun (WGS) entry which is preliminary data.</text>
</comment>
<dbReference type="PANTHER" id="PTHR46951:SF2">
    <property type="entry name" value="BED-TYPE DOMAIN-CONTAINING PROTEIN"/>
    <property type="match status" value="1"/>
</dbReference>
<dbReference type="AlphaFoldDB" id="A0AAN9EYR2"/>
<organism evidence="2 3">
    <name type="scientific">Clitoria ternatea</name>
    <name type="common">Butterfly pea</name>
    <dbReference type="NCBI Taxonomy" id="43366"/>
    <lineage>
        <taxon>Eukaryota</taxon>
        <taxon>Viridiplantae</taxon>
        <taxon>Streptophyta</taxon>
        <taxon>Embryophyta</taxon>
        <taxon>Tracheophyta</taxon>
        <taxon>Spermatophyta</taxon>
        <taxon>Magnoliopsida</taxon>
        <taxon>eudicotyledons</taxon>
        <taxon>Gunneridae</taxon>
        <taxon>Pentapetalae</taxon>
        <taxon>rosids</taxon>
        <taxon>fabids</taxon>
        <taxon>Fabales</taxon>
        <taxon>Fabaceae</taxon>
        <taxon>Papilionoideae</taxon>
        <taxon>50 kb inversion clade</taxon>
        <taxon>NPAAA clade</taxon>
        <taxon>indigoferoid/millettioid clade</taxon>
        <taxon>Phaseoleae</taxon>
        <taxon>Clitoria</taxon>
    </lineage>
</organism>
<feature type="region of interest" description="Disordered" evidence="1">
    <location>
        <begin position="285"/>
        <end position="306"/>
    </location>
</feature>
<feature type="region of interest" description="Disordered" evidence="1">
    <location>
        <begin position="346"/>
        <end position="419"/>
    </location>
</feature>
<gene>
    <name evidence="2" type="ORF">RJT34_33414</name>
</gene>